<proteinExistence type="predicted"/>
<organism evidence="2 3">
    <name type="scientific">Epilithonimonas xixisoli</name>
    <dbReference type="NCBI Taxonomy" id="1476462"/>
    <lineage>
        <taxon>Bacteria</taxon>
        <taxon>Pseudomonadati</taxon>
        <taxon>Bacteroidota</taxon>
        <taxon>Flavobacteriia</taxon>
        <taxon>Flavobacteriales</taxon>
        <taxon>Weeksellaceae</taxon>
        <taxon>Chryseobacterium group</taxon>
        <taxon>Epilithonimonas</taxon>
    </lineage>
</organism>
<accession>A0A4R8IB48</accession>
<keyword evidence="1" id="KW-0472">Membrane</keyword>
<evidence type="ECO:0000313" key="3">
    <source>
        <dbReference type="Proteomes" id="UP000295313"/>
    </source>
</evidence>
<dbReference type="EMBL" id="SOEO01000001">
    <property type="protein sequence ID" value="TDX87267.1"/>
    <property type="molecule type" value="Genomic_DNA"/>
</dbReference>
<comment type="caution">
    <text evidence="2">The sequence shown here is derived from an EMBL/GenBank/DDBJ whole genome shotgun (WGS) entry which is preliminary data.</text>
</comment>
<dbReference type="Proteomes" id="UP000295313">
    <property type="component" value="Unassembled WGS sequence"/>
</dbReference>
<sequence length="147" mass="17595">MKKKIFSSKTLYLLNVIFNLILFIITVLSLSYFIFSNDDRFFDRNHLSELLLYCGYFIIYFFALIVLLFKPKKSILFLNIIYVLGILLNFYDFNIHYLKYEGSNGQIFFIILISIFTLIFTSLIYFNTKNKFKISFYELNEIGKPQD</sequence>
<feature type="transmembrane region" description="Helical" evidence="1">
    <location>
        <begin position="12"/>
        <end position="35"/>
    </location>
</feature>
<name>A0A4R8IB48_9FLAO</name>
<keyword evidence="1" id="KW-0812">Transmembrane</keyword>
<feature type="transmembrane region" description="Helical" evidence="1">
    <location>
        <begin position="76"/>
        <end position="95"/>
    </location>
</feature>
<dbReference type="AlphaFoldDB" id="A0A4R8IB48"/>
<keyword evidence="3" id="KW-1185">Reference proteome</keyword>
<reference evidence="2 3" key="1">
    <citation type="submission" date="2019-03" db="EMBL/GenBank/DDBJ databases">
        <title>Genomic Encyclopedia of Type Strains, Phase III (KMG-III): the genomes of soil and plant-associated and newly described type strains.</title>
        <authorList>
            <person name="Whitman W."/>
        </authorList>
    </citation>
    <scope>NUCLEOTIDE SEQUENCE [LARGE SCALE GENOMIC DNA]</scope>
    <source>
        <strain evidence="2 3">CGMCC 1.12802</strain>
    </source>
</reference>
<feature type="transmembrane region" description="Helical" evidence="1">
    <location>
        <begin position="50"/>
        <end position="69"/>
    </location>
</feature>
<evidence type="ECO:0000313" key="2">
    <source>
        <dbReference type="EMBL" id="TDX87267.1"/>
    </source>
</evidence>
<keyword evidence="1" id="KW-1133">Transmembrane helix</keyword>
<evidence type="ECO:0000256" key="1">
    <source>
        <dbReference type="SAM" id="Phobius"/>
    </source>
</evidence>
<gene>
    <name evidence="2" type="ORF">B0I22_1455</name>
</gene>
<protein>
    <submittedName>
        <fullName evidence="2">Uncharacterized protein</fullName>
    </submittedName>
</protein>
<feature type="transmembrane region" description="Helical" evidence="1">
    <location>
        <begin position="107"/>
        <end position="126"/>
    </location>
</feature>